<dbReference type="PROSITE" id="PS50188">
    <property type="entry name" value="B302_SPRY"/>
    <property type="match status" value="1"/>
</dbReference>
<dbReference type="PANTHER" id="PTHR24103">
    <property type="entry name" value="E3 UBIQUITIN-PROTEIN LIGASE TRIM"/>
    <property type="match status" value="1"/>
</dbReference>
<dbReference type="InterPro" id="IPR043136">
    <property type="entry name" value="B30.2/SPRY_sf"/>
</dbReference>
<dbReference type="SMART" id="SM00589">
    <property type="entry name" value="PRY"/>
    <property type="match status" value="1"/>
</dbReference>
<evidence type="ECO:0000256" key="4">
    <source>
        <dbReference type="SAM" id="MobiDB-lite"/>
    </source>
</evidence>
<dbReference type="InterPro" id="IPR006574">
    <property type="entry name" value="PRY"/>
</dbReference>
<protein>
    <recommendedName>
        <fullName evidence="5">B30.2/SPRY domain-containing protein</fullName>
    </recommendedName>
</protein>
<accession>A0ABQ7TLZ0</accession>
<dbReference type="Pfam" id="PF00622">
    <property type="entry name" value="SPRY"/>
    <property type="match status" value="1"/>
</dbReference>
<feature type="domain" description="B30.2/SPRY" evidence="5">
    <location>
        <begin position="10"/>
        <end position="247"/>
    </location>
</feature>
<feature type="region of interest" description="Disordered" evidence="4">
    <location>
        <begin position="1"/>
        <end position="33"/>
    </location>
</feature>
<keyword evidence="7" id="KW-1185">Reference proteome</keyword>
<dbReference type="Proteomes" id="UP000826234">
    <property type="component" value="Unassembled WGS sequence"/>
</dbReference>
<dbReference type="SUPFAM" id="SSF49899">
    <property type="entry name" value="Concanavalin A-like lectins/glucanases"/>
    <property type="match status" value="2"/>
</dbReference>
<dbReference type="EMBL" id="JAIPUX010000439">
    <property type="protein sequence ID" value="KAH0630482.1"/>
    <property type="molecule type" value="Genomic_DNA"/>
</dbReference>
<dbReference type="PRINTS" id="PR01407">
    <property type="entry name" value="BUTYPHLNCDUF"/>
</dbReference>
<name>A0ABQ7TLZ0_PHRPL</name>
<gene>
    <name evidence="6" type="ORF">JD844_013534</name>
</gene>
<organism evidence="6 7">
    <name type="scientific">Phrynosoma platyrhinos</name>
    <name type="common">Desert horned lizard</name>
    <dbReference type="NCBI Taxonomy" id="52577"/>
    <lineage>
        <taxon>Eukaryota</taxon>
        <taxon>Metazoa</taxon>
        <taxon>Chordata</taxon>
        <taxon>Craniata</taxon>
        <taxon>Vertebrata</taxon>
        <taxon>Euteleostomi</taxon>
        <taxon>Lepidosauria</taxon>
        <taxon>Squamata</taxon>
        <taxon>Bifurcata</taxon>
        <taxon>Unidentata</taxon>
        <taxon>Episquamata</taxon>
        <taxon>Toxicofera</taxon>
        <taxon>Iguania</taxon>
        <taxon>Phrynosomatidae</taxon>
        <taxon>Phrynosomatinae</taxon>
        <taxon>Phrynosoma</taxon>
    </lineage>
</organism>
<dbReference type="InterPro" id="IPR013320">
    <property type="entry name" value="ConA-like_dom_sf"/>
</dbReference>
<keyword evidence="2" id="KW-0528">Neurotoxin</keyword>
<feature type="region of interest" description="Disordered" evidence="4">
    <location>
        <begin position="95"/>
        <end position="124"/>
    </location>
</feature>
<evidence type="ECO:0000313" key="6">
    <source>
        <dbReference type="EMBL" id="KAH0630482.1"/>
    </source>
</evidence>
<dbReference type="InterPro" id="IPR003877">
    <property type="entry name" value="SPRY_dom"/>
</dbReference>
<dbReference type="Pfam" id="PF13765">
    <property type="entry name" value="PRY"/>
    <property type="match status" value="1"/>
</dbReference>
<dbReference type="InterPro" id="IPR001870">
    <property type="entry name" value="B30.2/SPRY"/>
</dbReference>
<evidence type="ECO:0000313" key="7">
    <source>
        <dbReference type="Proteomes" id="UP000826234"/>
    </source>
</evidence>
<comment type="function">
    <text evidence="3">Neurotoxin that produces dose-dependent hypolocomotion and hyperalgesia in mice. May directly act on the central nervous system, as it is 6500-fold more potent when administered intracerebroventricularly than intraperitoneal.</text>
</comment>
<reference evidence="6 7" key="1">
    <citation type="journal article" date="2022" name="Gigascience">
        <title>A chromosome-level genome assembly and annotation of the desert horned lizard, Phrynosoma platyrhinos, provides insight into chromosomal rearrangements among reptiles.</title>
        <authorList>
            <person name="Koochekian N."/>
            <person name="Ascanio A."/>
            <person name="Farleigh K."/>
            <person name="Card D.C."/>
            <person name="Schield D.R."/>
            <person name="Castoe T.A."/>
            <person name="Jezkova T."/>
        </authorList>
    </citation>
    <scope>NUCLEOTIDE SEQUENCE [LARGE SCALE GENOMIC DNA]</scope>
    <source>
        <strain evidence="6">NK-2021</strain>
    </source>
</reference>
<evidence type="ECO:0000256" key="2">
    <source>
        <dbReference type="ARBA" id="ARBA00022699"/>
    </source>
</evidence>
<keyword evidence="2" id="KW-0800">Toxin</keyword>
<dbReference type="InterPro" id="IPR003879">
    <property type="entry name" value="Butyrophylin_SPRY"/>
</dbReference>
<comment type="caution">
    <text evidence="6">The sequence shown here is derived from an EMBL/GenBank/DDBJ whole genome shotgun (WGS) entry which is preliminary data.</text>
</comment>
<comment type="similarity">
    <text evidence="1">Belongs to the ohanin/vespryn family.</text>
</comment>
<feature type="compositionally biased region" description="Polar residues" evidence="4">
    <location>
        <begin position="95"/>
        <end position="104"/>
    </location>
</feature>
<evidence type="ECO:0000259" key="5">
    <source>
        <dbReference type="PROSITE" id="PS50188"/>
    </source>
</evidence>
<sequence>MEGDRDVEPPLDPSTIQPLSPFSPYPSVSVTLDPDTAHPNLMLSDDLKGVRWGSRKQELFDNPERFDWEPFVLGHERFSSGRHWWVVQVEEMQSGPSAMETTQESVRRKREMGLNPEEGRGRETEEKMAAKWAMWAVGVARESVTRKGKVNLNPSGGIWALGRAPLDSLRTPLSPYQVTAFTSPERTPVGLRHELQKIQVSLDYEKGHVEFFDADTNDSIVTFSPASFSGERIRPFFWVYWGVRLSC</sequence>
<proteinExistence type="inferred from homology"/>
<feature type="compositionally biased region" description="Polar residues" evidence="4">
    <location>
        <begin position="14"/>
        <end position="30"/>
    </location>
</feature>
<dbReference type="SMART" id="SM00449">
    <property type="entry name" value="SPRY"/>
    <property type="match status" value="1"/>
</dbReference>
<dbReference type="InterPro" id="IPR050143">
    <property type="entry name" value="TRIM/RBCC"/>
</dbReference>
<evidence type="ECO:0000256" key="1">
    <source>
        <dbReference type="ARBA" id="ARBA00009651"/>
    </source>
</evidence>
<dbReference type="Gene3D" id="2.60.120.920">
    <property type="match status" value="1"/>
</dbReference>
<evidence type="ECO:0000256" key="3">
    <source>
        <dbReference type="ARBA" id="ARBA00034460"/>
    </source>
</evidence>